<evidence type="ECO:0000313" key="2">
    <source>
        <dbReference type="Proteomes" id="UP001549077"/>
    </source>
</evidence>
<dbReference type="Proteomes" id="UP001549077">
    <property type="component" value="Unassembled WGS sequence"/>
</dbReference>
<evidence type="ECO:0000313" key="1">
    <source>
        <dbReference type="EMBL" id="MET3753793.1"/>
    </source>
</evidence>
<gene>
    <name evidence="1" type="ORF">ABID08_001136</name>
</gene>
<sequence>MAFARYYRYRARESRGLDMGFDGKWIWAAFLCGALAMPALAGGAETSSEEAFLIRISTEVIPTMQREYLRAALRRYLEAGVIDLAAYAWSENFERWYIEGTFDGTTAWPHTPIPGEELVTGEMFELWQFSPFVPYYLEVTDIPDCTGMQSASCGRLPLSLTLSR</sequence>
<comment type="caution">
    <text evidence="1">The sequence shown here is derived from an EMBL/GenBank/DDBJ whole genome shotgun (WGS) entry which is preliminary data.</text>
</comment>
<accession>A0ABV2MEI1</accession>
<organism evidence="1 2">
    <name type="scientific">Rhizobium binae</name>
    <dbReference type="NCBI Taxonomy" id="1138190"/>
    <lineage>
        <taxon>Bacteria</taxon>
        <taxon>Pseudomonadati</taxon>
        <taxon>Pseudomonadota</taxon>
        <taxon>Alphaproteobacteria</taxon>
        <taxon>Hyphomicrobiales</taxon>
        <taxon>Rhizobiaceae</taxon>
        <taxon>Rhizobium/Agrobacterium group</taxon>
        <taxon>Rhizobium</taxon>
    </lineage>
</organism>
<name>A0ABV2MEI1_9HYPH</name>
<protein>
    <submittedName>
        <fullName evidence="1">Uncharacterized protein</fullName>
    </submittedName>
</protein>
<keyword evidence="2" id="KW-1185">Reference proteome</keyword>
<reference evidence="1 2" key="1">
    <citation type="submission" date="2024-06" db="EMBL/GenBank/DDBJ databases">
        <title>Genomic Encyclopedia of Type Strains, Phase IV (KMG-IV): sequencing the most valuable type-strain genomes for metagenomic binning, comparative biology and taxonomic classification.</title>
        <authorList>
            <person name="Goeker M."/>
        </authorList>
    </citation>
    <scope>NUCLEOTIDE SEQUENCE [LARGE SCALE GENOMIC DNA]</scope>
    <source>
        <strain evidence="1 2">DSM 29288</strain>
    </source>
</reference>
<dbReference type="EMBL" id="JBEPMY010000002">
    <property type="protein sequence ID" value="MET3753793.1"/>
    <property type="molecule type" value="Genomic_DNA"/>
</dbReference>
<proteinExistence type="predicted"/>